<dbReference type="InterPro" id="IPR007499">
    <property type="entry name" value="ERF_bacteria_virus"/>
</dbReference>
<accession>A0A6J5P4W9</accession>
<dbReference type="Pfam" id="PF04404">
    <property type="entry name" value="ERF"/>
    <property type="match status" value="1"/>
</dbReference>
<proteinExistence type="predicted"/>
<dbReference type="EMBL" id="LR796787">
    <property type="protein sequence ID" value="CAB4166217.1"/>
    <property type="molecule type" value="Genomic_DNA"/>
</dbReference>
<evidence type="ECO:0000313" key="1">
    <source>
        <dbReference type="EMBL" id="CAB4166217.1"/>
    </source>
</evidence>
<protein>
    <submittedName>
        <fullName evidence="1">Essential recombination function protein</fullName>
    </submittedName>
</protein>
<name>A0A6J5P4W9_9CAUD</name>
<organism evidence="1">
    <name type="scientific">uncultured Caudovirales phage</name>
    <dbReference type="NCBI Taxonomy" id="2100421"/>
    <lineage>
        <taxon>Viruses</taxon>
        <taxon>Duplodnaviria</taxon>
        <taxon>Heunggongvirae</taxon>
        <taxon>Uroviricota</taxon>
        <taxon>Caudoviricetes</taxon>
        <taxon>Peduoviridae</taxon>
        <taxon>Maltschvirus</taxon>
        <taxon>Maltschvirus maltsch</taxon>
    </lineage>
</organism>
<sequence length="235" mass="25476">MSQQEFLETVMKEREYLDMKAAAAFVRAQAGFGAALKTSTNPHFRSRYADLSACVEAVIDSLHKNGFALMQKTHECESGVAVETILMHESGEQISGGILRVPASKQDPQGYGSALTYARRYSLMAVCGIAPEDDDGNAASKPKPAEKKPMLIPANIGGQDYLDKCDEQERALILDFAMEIEGAETDQATFDAYTKAKQTLDTDQMAALSSKVSSGKRSAIKKIIAAKKMATELIP</sequence>
<gene>
    <name evidence="1" type="ORF">UFOVP835_22</name>
</gene>
<reference evidence="1" key="1">
    <citation type="submission" date="2020-04" db="EMBL/GenBank/DDBJ databases">
        <authorList>
            <person name="Chiriac C."/>
            <person name="Salcher M."/>
            <person name="Ghai R."/>
            <person name="Kavagutti S V."/>
        </authorList>
    </citation>
    <scope>NUCLEOTIDE SEQUENCE</scope>
</reference>